<keyword evidence="3" id="KW-0805">Transcription regulation</keyword>
<proteinExistence type="predicted"/>
<dbReference type="FunFam" id="3.40.50.300:FF:000006">
    <property type="entry name" value="DNA-binding transcriptional regulator NtrC"/>
    <property type="match status" value="1"/>
</dbReference>
<dbReference type="InterPro" id="IPR025944">
    <property type="entry name" value="Sigma_54_int_dom_CS"/>
</dbReference>
<dbReference type="Proteomes" id="UP000535937">
    <property type="component" value="Unassembled WGS sequence"/>
</dbReference>
<gene>
    <name evidence="6" type="ORF">FHS09_000355</name>
</gene>
<evidence type="ECO:0000313" key="6">
    <source>
        <dbReference type="EMBL" id="MBB3059554.1"/>
    </source>
</evidence>
<dbReference type="CDD" id="cd00009">
    <property type="entry name" value="AAA"/>
    <property type="match status" value="1"/>
</dbReference>
<dbReference type="GO" id="GO:0006355">
    <property type="term" value="P:regulation of DNA-templated transcription"/>
    <property type="evidence" value="ECO:0007669"/>
    <property type="project" value="InterPro"/>
</dbReference>
<keyword evidence="7" id="KW-1185">Reference proteome</keyword>
<reference evidence="6 7" key="1">
    <citation type="submission" date="2020-08" db="EMBL/GenBank/DDBJ databases">
        <title>Genomic Encyclopedia of Type Strains, Phase III (KMG-III): the genomes of soil and plant-associated and newly described type strains.</title>
        <authorList>
            <person name="Whitman W."/>
        </authorList>
    </citation>
    <scope>NUCLEOTIDE SEQUENCE [LARGE SCALE GENOMIC DNA]</scope>
    <source>
        <strain evidence="6 7">CECT 8799</strain>
    </source>
</reference>
<dbReference type="PANTHER" id="PTHR32071">
    <property type="entry name" value="TRANSCRIPTIONAL REGULATORY PROTEIN"/>
    <property type="match status" value="1"/>
</dbReference>
<dbReference type="PROSITE" id="PS00675">
    <property type="entry name" value="SIGMA54_INTERACT_1"/>
    <property type="match status" value="1"/>
</dbReference>
<dbReference type="InterPro" id="IPR058031">
    <property type="entry name" value="AAA_lid_NorR"/>
</dbReference>
<evidence type="ECO:0000313" key="7">
    <source>
        <dbReference type="Proteomes" id="UP000535937"/>
    </source>
</evidence>
<dbReference type="InterPro" id="IPR027417">
    <property type="entry name" value="P-loop_NTPase"/>
</dbReference>
<dbReference type="PROSITE" id="PS00688">
    <property type="entry name" value="SIGMA54_INTERACT_3"/>
    <property type="match status" value="1"/>
</dbReference>
<dbReference type="InterPro" id="IPR025662">
    <property type="entry name" value="Sigma_54_int_dom_ATP-bd_1"/>
</dbReference>
<accession>A0A7W4W8G0</accession>
<dbReference type="InterPro" id="IPR003593">
    <property type="entry name" value="AAA+_ATPase"/>
</dbReference>
<keyword evidence="2" id="KW-0067">ATP-binding</keyword>
<dbReference type="RefSeq" id="WP_183456036.1">
    <property type="nucleotide sequence ID" value="NZ_JACHWZ010000001.1"/>
</dbReference>
<keyword evidence="4" id="KW-0804">Transcription</keyword>
<dbReference type="PROSITE" id="PS50045">
    <property type="entry name" value="SIGMA54_INTERACT_4"/>
    <property type="match status" value="1"/>
</dbReference>
<evidence type="ECO:0000256" key="4">
    <source>
        <dbReference type="ARBA" id="ARBA00023163"/>
    </source>
</evidence>
<dbReference type="Gene3D" id="1.10.8.60">
    <property type="match status" value="1"/>
</dbReference>
<evidence type="ECO:0000259" key="5">
    <source>
        <dbReference type="PROSITE" id="PS50045"/>
    </source>
</evidence>
<dbReference type="SUPFAM" id="SSF52540">
    <property type="entry name" value="P-loop containing nucleoside triphosphate hydrolases"/>
    <property type="match status" value="1"/>
</dbReference>
<protein>
    <submittedName>
        <fullName evidence="6">Two-component system nitrogen regulation response regulator GlnG</fullName>
    </submittedName>
</protein>
<dbReference type="GO" id="GO:0005524">
    <property type="term" value="F:ATP binding"/>
    <property type="evidence" value="ECO:0007669"/>
    <property type="project" value="UniProtKB-KW"/>
</dbReference>
<name>A0A7W4W8G0_9GAMM</name>
<comment type="caution">
    <text evidence="6">The sequence shown here is derived from an EMBL/GenBank/DDBJ whole genome shotgun (WGS) entry which is preliminary data.</text>
</comment>
<dbReference type="Pfam" id="PF00158">
    <property type="entry name" value="Sigma54_activat"/>
    <property type="match status" value="1"/>
</dbReference>
<sequence length="514" mass="56985">MPIGDRETDTSEDTLSASRRFQFEGELLLPTLTILWHPDRRCIGASTPVLWNRAGEFELSRWAPLFLLGDGSEFSLGDRRISRNPLLLKQLAEGISIQPPSTSMPVQIGAEQIESSLTVNEQSLEDGIAICLGRRVALCLHRAPPQREHRSPLLDLAGSGHHMDRVRQQIRRAAQANASVLIRGESGTGKELVARAIHHLSGRSERPMVSVNMATLGGELAAAELFGVRQGAYTGARTSRPGLICEADGSTLFMDEIGDASPSVQVMLLRVLEDGRLRPLGDSRERSVDVRFIAATDRPLEADVERPFNQPLRRRLEAVCIQLPPLRQRREDFGELLAGFVSGAEAELGHPVRIPADLVCTLAMQPWPGNVRELRNFVTRLAIHAEPDGTICWDDELAEQLHIDPLKEEIGTGPAANRIRYRDPATVSESELLRALNDNGWRVMPAAKSLGVSRTSMYALLKQSPEVRAVEKIPEEEIYRVMEQGPDLDAWATQLKTPREALKRRVSTLEPERA</sequence>
<evidence type="ECO:0000256" key="1">
    <source>
        <dbReference type="ARBA" id="ARBA00022741"/>
    </source>
</evidence>
<dbReference type="Pfam" id="PF25601">
    <property type="entry name" value="AAA_lid_14"/>
    <property type="match status" value="1"/>
</dbReference>
<dbReference type="InterPro" id="IPR002078">
    <property type="entry name" value="Sigma_54_int"/>
</dbReference>
<evidence type="ECO:0000256" key="2">
    <source>
        <dbReference type="ARBA" id="ARBA00022840"/>
    </source>
</evidence>
<dbReference type="Gene3D" id="3.40.50.300">
    <property type="entry name" value="P-loop containing nucleotide triphosphate hydrolases"/>
    <property type="match status" value="1"/>
</dbReference>
<dbReference type="AlphaFoldDB" id="A0A7W4W8G0"/>
<dbReference type="SMART" id="SM00382">
    <property type="entry name" value="AAA"/>
    <property type="match status" value="1"/>
</dbReference>
<feature type="domain" description="Sigma-54 factor interaction" evidence="5">
    <location>
        <begin position="156"/>
        <end position="383"/>
    </location>
</feature>
<dbReference type="EMBL" id="JACHWZ010000001">
    <property type="protein sequence ID" value="MBB3059554.1"/>
    <property type="molecule type" value="Genomic_DNA"/>
</dbReference>
<keyword evidence="1" id="KW-0547">Nucleotide-binding</keyword>
<evidence type="ECO:0000256" key="3">
    <source>
        <dbReference type="ARBA" id="ARBA00023015"/>
    </source>
</evidence>
<organism evidence="6 7">
    <name type="scientific">Microbulbifer rhizosphaerae</name>
    <dbReference type="NCBI Taxonomy" id="1562603"/>
    <lineage>
        <taxon>Bacteria</taxon>
        <taxon>Pseudomonadati</taxon>
        <taxon>Pseudomonadota</taxon>
        <taxon>Gammaproteobacteria</taxon>
        <taxon>Cellvibrionales</taxon>
        <taxon>Microbulbiferaceae</taxon>
        <taxon>Microbulbifer</taxon>
    </lineage>
</organism>